<reference evidence="1 2" key="1">
    <citation type="submission" date="2016-05" db="EMBL/GenBank/DDBJ databases">
        <title>Comparative analysis of secretome profiles of manganese(II)-oxidizing ascomycete fungi.</title>
        <authorList>
            <consortium name="DOE Joint Genome Institute"/>
            <person name="Zeiner C.A."/>
            <person name="Purvine S.O."/>
            <person name="Zink E.M."/>
            <person name="Wu S."/>
            <person name="Pasa-Tolic L."/>
            <person name="Chaput D.L."/>
            <person name="Haridas S."/>
            <person name="Grigoriev I.V."/>
            <person name="Santelli C.M."/>
            <person name="Hansel C.M."/>
        </authorList>
    </citation>
    <scope>NUCLEOTIDE SEQUENCE [LARGE SCALE GENOMIC DNA]</scope>
    <source>
        <strain evidence="1 2">AP3s5-JAC2a</strain>
    </source>
</reference>
<name>A0A177C886_9PLEO</name>
<sequence length="71" mass="7748">MALNGFCRLVGICSCCSLSTPQSLMLTCASTSNGSTVGVRQRFYVPRDQLAAAKSFKLQFFMSIKYTAARL</sequence>
<evidence type="ECO:0000313" key="2">
    <source>
        <dbReference type="Proteomes" id="UP000077069"/>
    </source>
</evidence>
<dbReference type="Proteomes" id="UP000077069">
    <property type="component" value="Unassembled WGS sequence"/>
</dbReference>
<gene>
    <name evidence="1" type="ORF">CC84DRAFT_937736</name>
</gene>
<dbReference type="GeneID" id="28771404"/>
<accession>A0A177C886</accession>
<keyword evidence="2" id="KW-1185">Reference proteome</keyword>
<evidence type="ECO:0000313" key="1">
    <source>
        <dbReference type="EMBL" id="OAG02910.1"/>
    </source>
</evidence>
<organism evidence="1 2">
    <name type="scientific">Paraphaeosphaeria sporulosa</name>
    <dbReference type="NCBI Taxonomy" id="1460663"/>
    <lineage>
        <taxon>Eukaryota</taxon>
        <taxon>Fungi</taxon>
        <taxon>Dikarya</taxon>
        <taxon>Ascomycota</taxon>
        <taxon>Pezizomycotina</taxon>
        <taxon>Dothideomycetes</taxon>
        <taxon>Pleosporomycetidae</taxon>
        <taxon>Pleosporales</taxon>
        <taxon>Massarineae</taxon>
        <taxon>Didymosphaeriaceae</taxon>
        <taxon>Paraphaeosphaeria</taxon>
    </lineage>
</organism>
<protein>
    <submittedName>
        <fullName evidence="1">Uncharacterized protein</fullName>
    </submittedName>
</protein>
<dbReference type="InParanoid" id="A0A177C886"/>
<proteinExistence type="predicted"/>
<dbReference type="EMBL" id="KV441555">
    <property type="protein sequence ID" value="OAG02910.1"/>
    <property type="molecule type" value="Genomic_DNA"/>
</dbReference>
<dbReference type="RefSeq" id="XP_018033275.1">
    <property type="nucleotide sequence ID" value="XM_018187918.1"/>
</dbReference>
<dbReference type="AlphaFoldDB" id="A0A177C886"/>